<accession>A0A167LTT1</accession>
<evidence type="ECO:0000256" key="2">
    <source>
        <dbReference type="ARBA" id="ARBA00022963"/>
    </source>
</evidence>
<protein>
    <recommendedName>
        <fullName evidence="7">Platelet-activating factor acetylhydrolase plasma/intracellular</fullName>
    </recommendedName>
</protein>
<name>A0A167LTT1_9GAMM</name>
<evidence type="ECO:0008006" key="7">
    <source>
        <dbReference type="Google" id="ProtNLM"/>
    </source>
</evidence>
<keyword evidence="1" id="KW-0378">Hydrolase</keyword>
<dbReference type="PATRIC" id="fig|1365248.3.peg.1387"/>
<keyword evidence="2" id="KW-0442">Lipid degradation</keyword>
<comment type="caution">
    <text evidence="5">The sequence shown here is derived from an EMBL/GenBank/DDBJ whole genome shotgun (WGS) entry which is preliminary data.</text>
</comment>
<dbReference type="InterPro" id="IPR029058">
    <property type="entry name" value="AB_hydrolase_fold"/>
</dbReference>
<reference evidence="5 6" key="1">
    <citation type="submission" date="2013-07" db="EMBL/GenBank/DDBJ databases">
        <title>Comparative Genomic and Metabolomic Analysis of Twelve Strains of Pseudoalteromonas luteoviolacea.</title>
        <authorList>
            <person name="Vynne N.G."/>
            <person name="Mansson M."/>
            <person name="Gram L."/>
        </authorList>
    </citation>
    <scope>NUCLEOTIDE SEQUENCE [LARGE SCALE GENOMIC DNA]</scope>
    <source>
        <strain evidence="5 6">CPMOR-1</strain>
    </source>
</reference>
<dbReference type="GO" id="GO:0016042">
    <property type="term" value="P:lipid catabolic process"/>
    <property type="evidence" value="ECO:0007669"/>
    <property type="project" value="UniProtKB-KW"/>
</dbReference>
<keyword evidence="4" id="KW-0732">Signal</keyword>
<gene>
    <name evidence="5" type="ORF">N473_01090</name>
</gene>
<keyword evidence="3" id="KW-0443">Lipid metabolism</keyword>
<dbReference type="SUPFAM" id="SSF53474">
    <property type="entry name" value="alpha/beta-Hydrolases"/>
    <property type="match status" value="1"/>
</dbReference>
<organism evidence="5 6">
    <name type="scientific">Pseudoalteromonas luteoviolacea CPMOR-1</name>
    <dbReference type="NCBI Taxonomy" id="1365248"/>
    <lineage>
        <taxon>Bacteria</taxon>
        <taxon>Pseudomonadati</taxon>
        <taxon>Pseudomonadota</taxon>
        <taxon>Gammaproteobacteria</taxon>
        <taxon>Alteromonadales</taxon>
        <taxon>Pseudoalteromonadaceae</taxon>
        <taxon>Pseudoalteromonas</taxon>
    </lineage>
</organism>
<dbReference type="GO" id="GO:0003847">
    <property type="term" value="F:1-alkyl-2-acetylglycerophosphocholine esterase activity"/>
    <property type="evidence" value="ECO:0007669"/>
    <property type="project" value="TreeGrafter"/>
</dbReference>
<feature type="chain" id="PRO_5007890016" description="Platelet-activating factor acetylhydrolase plasma/intracellular" evidence="4">
    <location>
        <begin position="26"/>
        <end position="405"/>
    </location>
</feature>
<dbReference type="PANTHER" id="PTHR10272">
    <property type="entry name" value="PLATELET-ACTIVATING FACTOR ACETYLHYDROLASE"/>
    <property type="match status" value="1"/>
</dbReference>
<evidence type="ECO:0000256" key="1">
    <source>
        <dbReference type="ARBA" id="ARBA00022801"/>
    </source>
</evidence>
<sequence>MKPERLAKCLSMVIALFLTTSEVQSCELETESSLCIHQQTISLPLKQPVGTFVVHLEDHSRKSHRTLDLGHRRLGVRFFYPAIVDYQKTKLATLPDKFARVNQLIFDEAIEPSAIEKLKPLNWDIAVGAEIDHSLGALPLIILSHGYYLNPELFVITASYIASRGYLVASINHTFGSSHYSPPHSETELTIELPHDNLGSDLAMWSADQLFVIEYLQQQSKKSESVFYNNVSDNIGIIGHSYGGAAAFHSAAQSDKVDAIINLDGTVFNRKGLTITQPFMYVHADEEYFSEIFVNVKNKGYVAIFKDLNHVSFTDFVVFKEMIQQPQSTQQIDTNFKAILDVANLSSSFFEHHLGDNKGHFKPPANLAREDFSFKVFNCNSKESSPQPLMLCTYYELKDWLMQTF</sequence>
<evidence type="ECO:0000313" key="5">
    <source>
        <dbReference type="EMBL" id="KZN65196.1"/>
    </source>
</evidence>
<dbReference type="Gene3D" id="3.40.50.1820">
    <property type="entry name" value="alpha/beta hydrolase"/>
    <property type="match status" value="1"/>
</dbReference>
<dbReference type="RefSeq" id="WP_063367228.1">
    <property type="nucleotide sequence ID" value="NZ_AUYC01000018.1"/>
</dbReference>
<dbReference type="EMBL" id="AUYC01000018">
    <property type="protein sequence ID" value="KZN65196.1"/>
    <property type="molecule type" value="Genomic_DNA"/>
</dbReference>
<proteinExistence type="predicted"/>
<dbReference type="Proteomes" id="UP000076486">
    <property type="component" value="Unassembled WGS sequence"/>
</dbReference>
<feature type="signal peptide" evidence="4">
    <location>
        <begin position="1"/>
        <end position="25"/>
    </location>
</feature>
<dbReference type="ESTHER" id="9gamm-a0a167ltt1">
    <property type="family name" value="Chlorophyllase"/>
</dbReference>
<dbReference type="PANTHER" id="PTHR10272:SF0">
    <property type="entry name" value="PLATELET-ACTIVATING FACTOR ACETYLHYDROLASE"/>
    <property type="match status" value="1"/>
</dbReference>
<evidence type="ECO:0000256" key="3">
    <source>
        <dbReference type="ARBA" id="ARBA00023098"/>
    </source>
</evidence>
<evidence type="ECO:0000313" key="6">
    <source>
        <dbReference type="Proteomes" id="UP000076486"/>
    </source>
</evidence>
<evidence type="ECO:0000256" key="4">
    <source>
        <dbReference type="SAM" id="SignalP"/>
    </source>
</evidence>
<dbReference type="AlphaFoldDB" id="A0A167LTT1"/>